<comment type="caution">
    <text evidence="2">The sequence shown here is derived from an EMBL/GenBank/DDBJ whole genome shotgun (WGS) entry which is preliminary data.</text>
</comment>
<dbReference type="Proteomes" id="UP000539957">
    <property type="component" value="Unassembled WGS sequence"/>
</dbReference>
<evidence type="ECO:0000313" key="2">
    <source>
        <dbReference type="EMBL" id="MBB4797237.1"/>
    </source>
</evidence>
<dbReference type="AlphaFoldDB" id="A0A7W7N3G9"/>
<protein>
    <submittedName>
        <fullName evidence="2">Uncharacterized protein</fullName>
    </submittedName>
</protein>
<evidence type="ECO:0000256" key="1">
    <source>
        <dbReference type="SAM" id="MobiDB-lite"/>
    </source>
</evidence>
<dbReference type="EMBL" id="JACHKY010000002">
    <property type="protein sequence ID" value="MBB4797237.1"/>
    <property type="molecule type" value="Genomic_DNA"/>
</dbReference>
<feature type="region of interest" description="Disordered" evidence="1">
    <location>
        <begin position="47"/>
        <end position="66"/>
    </location>
</feature>
<organism evidence="2 3">
    <name type="scientific">Brevundimonas bullata</name>
    <dbReference type="NCBI Taxonomy" id="13160"/>
    <lineage>
        <taxon>Bacteria</taxon>
        <taxon>Pseudomonadati</taxon>
        <taxon>Pseudomonadota</taxon>
        <taxon>Alphaproteobacteria</taxon>
        <taxon>Caulobacterales</taxon>
        <taxon>Caulobacteraceae</taxon>
        <taxon>Brevundimonas</taxon>
    </lineage>
</organism>
<gene>
    <name evidence="2" type="ORF">HNP32_000961</name>
</gene>
<sequence>MPSPIHLPFPSRGKGPGDGVIARRLQAMTLEASPSQRLPLINTTLSVHTPTQPSPLEGEGFGRVCV</sequence>
<accession>A0A7W7N3G9</accession>
<evidence type="ECO:0000313" key="3">
    <source>
        <dbReference type="Proteomes" id="UP000539957"/>
    </source>
</evidence>
<reference evidence="2 3" key="1">
    <citation type="submission" date="2020-08" db="EMBL/GenBank/DDBJ databases">
        <title>Functional genomics of gut bacteria from endangered species of beetles.</title>
        <authorList>
            <person name="Carlos-Shanley C."/>
        </authorList>
    </citation>
    <scope>NUCLEOTIDE SEQUENCE [LARGE SCALE GENOMIC DNA]</scope>
    <source>
        <strain evidence="2 3">S00123</strain>
    </source>
</reference>
<name>A0A7W7N3G9_9CAUL</name>
<proteinExistence type="predicted"/>
<keyword evidence="3" id="KW-1185">Reference proteome</keyword>